<sequence length="355" mass="41058">MAAFLALRARAEEIDLLFYERSKVAEALRDRETRKAVRLQSAHRGRALRLEVAEWNAMALVIERCTRGHLGRQQARRLRIERDTRRQRSFFDALATTVQKRFRAYHARKYRHNFYARQAYVASVLRKGDMVREDLRSRMDEQVRDALETQETQARGRVNTLSKKLHHLRSTATCAGIYNSAYHVGHHPTAFGVPVEEHLRQAIRPVIKAELAHRQRNIAPLPPLDPIFPHSTGMSHEYVEQQAKEERWINKTRRIGGTEFNPNGGVTHPGYGGSIHVGTNYHPPLNLERTIDKNKWVTQEPFYQAVPIGRIVQSRETSRGDQSGKQSRMQSQEATAPPDHSRMQSREQPREQMSR</sequence>
<reference evidence="2" key="1">
    <citation type="submission" date="2021-01" db="EMBL/GenBank/DDBJ databases">
        <authorList>
            <person name="Corre E."/>
            <person name="Pelletier E."/>
            <person name="Niang G."/>
            <person name="Scheremetjew M."/>
            <person name="Finn R."/>
            <person name="Kale V."/>
            <person name="Holt S."/>
            <person name="Cochrane G."/>
            <person name="Meng A."/>
            <person name="Brown T."/>
            <person name="Cohen L."/>
        </authorList>
    </citation>
    <scope>NUCLEOTIDE SEQUENCE</scope>
    <source>
        <strain evidence="2">CCMP1374</strain>
    </source>
</reference>
<evidence type="ECO:0000256" key="1">
    <source>
        <dbReference type="SAM" id="MobiDB-lite"/>
    </source>
</evidence>
<evidence type="ECO:0008006" key="3">
    <source>
        <dbReference type="Google" id="ProtNLM"/>
    </source>
</evidence>
<dbReference type="EMBL" id="HBEP01021777">
    <property type="protein sequence ID" value="CAD8492792.1"/>
    <property type="molecule type" value="Transcribed_RNA"/>
</dbReference>
<name>A0A7S0ERG4_9EUKA</name>
<accession>A0A7S0ERG4</accession>
<gene>
    <name evidence="2" type="ORF">PANT1444_LOCUS12219</name>
</gene>
<feature type="region of interest" description="Disordered" evidence="1">
    <location>
        <begin position="308"/>
        <end position="355"/>
    </location>
</feature>
<dbReference type="AlphaFoldDB" id="A0A7S0ERG4"/>
<feature type="compositionally biased region" description="Basic and acidic residues" evidence="1">
    <location>
        <begin position="339"/>
        <end position="355"/>
    </location>
</feature>
<feature type="compositionally biased region" description="Polar residues" evidence="1">
    <location>
        <begin position="320"/>
        <end position="334"/>
    </location>
</feature>
<protein>
    <recommendedName>
        <fullName evidence="3">Spermatogenesis-associated protein 17</fullName>
    </recommendedName>
</protein>
<evidence type="ECO:0000313" key="2">
    <source>
        <dbReference type="EMBL" id="CAD8492792.1"/>
    </source>
</evidence>
<proteinExistence type="predicted"/>
<dbReference type="PROSITE" id="PS50096">
    <property type="entry name" value="IQ"/>
    <property type="match status" value="1"/>
</dbReference>
<organism evidence="2">
    <name type="scientific">Phaeocystis antarctica</name>
    <dbReference type="NCBI Taxonomy" id="33657"/>
    <lineage>
        <taxon>Eukaryota</taxon>
        <taxon>Haptista</taxon>
        <taxon>Haptophyta</taxon>
        <taxon>Prymnesiophyceae</taxon>
        <taxon>Phaeocystales</taxon>
        <taxon>Phaeocystaceae</taxon>
        <taxon>Phaeocystis</taxon>
    </lineage>
</organism>